<evidence type="ECO:0000256" key="5">
    <source>
        <dbReference type="ARBA" id="ARBA00022692"/>
    </source>
</evidence>
<evidence type="ECO:0000313" key="16">
    <source>
        <dbReference type="EMBL" id="CAG9276350.1"/>
    </source>
</evidence>
<dbReference type="InterPro" id="IPR052214">
    <property type="entry name" value="DAG_Lipase-Related"/>
</dbReference>
<dbReference type="InterPro" id="IPR029058">
    <property type="entry name" value="AB_hydrolase_fold"/>
</dbReference>
<dbReference type="InterPro" id="IPR002921">
    <property type="entry name" value="Fungal_lipase-type"/>
</dbReference>
<evidence type="ECO:0000256" key="6">
    <source>
        <dbReference type="ARBA" id="ARBA00022723"/>
    </source>
</evidence>
<evidence type="ECO:0000256" key="12">
    <source>
        <dbReference type="ARBA" id="ARBA00023136"/>
    </source>
</evidence>
<keyword evidence="7" id="KW-0378">Hydrolase</keyword>
<comment type="catalytic activity">
    <reaction evidence="13">
        <text>a 1,2-diacyl-sn-glycerol + H2O = a 2-acylglycerol + a fatty acid + H(+)</text>
        <dbReference type="Rhea" id="RHEA:33275"/>
        <dbReference type="ChEBI" id="CHEBI:15377"/>
        <dbReference type="ChEBI" id="CHEBI:15378"/>
        <dbReference type="ChEBI" id="CHEBI:17389"/>
        <dbReference type="ChEBI" id="CHEBI:17815"/>
        <dbReference type="ChEBI" id="CHEBI:28868"/>
        <dbReference type="EC" id="3.1.1.116"/>
    </reaction>
    <physiologicalReaction direction="left-to-right" evidence="13">
        <dbReference type="Rhea" id="RHEA:33276"/>
    </physiologicalReaction>
</comment>
<evidence type="ECO:0000256" key="11">
    <source>
        <dbReference type="ARBA" id="ARBA00023098"/>
    </source>
</evidence>
<keyword evidence="4" id="KW-0597">Phosphoprotein</keyword>
<evidence type="ECO:0000256" key="3">
    <source>
        <dbReference type="ARBA" id="ARBA00022475"/>
    </source>
</evidence>
<keyword evidence="5" id="KW-0812">Transmembrane</keyword>
<evidence type="ECO:0000256" key="14">
    <source>
        <dbReference type="ARBA" id="ARBA00026104"/>
    </source>
</evidence>
<dbReference type="Proteomes" id="UP000836788">
    <property type="component" value="Chromosome 1"/>
</dbReference>
<dbReference type="EC" id="3.1.1.116" evidence="14"/>
<dbReference type="PANTHER" id="PTHR45792:SF8">
    <property type="entry name" value="DIACYLGLYCEROL LIPASE-ALPHA"/>
    <property type="match status" value="1"/>
</dbReference>
<keyword evidence="10" id="KW-1133">Transmembrane helix</keyword>
<keyword evidence="12" id="KW-0472">Membrane</keyword>
<keyword evidence="11" id="KW-0443">Lipid metabolism</keyword>
<keyword evidence="9" id="KW-0442">Lipid degradation</keyword>
<comment type="subcellular location">
    <subcellularLocation>
        <location evidence="2">Cell membrane</location>
        <topology evidence="2">Multi-pass membrane protein</topology>
    </subcellularLocation>
</comment>
<evidence type="ECO:0000256" key="9">
    <source>
        <dbReference type="ARBA" id="ARBA00022963"/>
    </source>
</evidence>
<name>A0A8J9RY82_PHATR</name>
<dbReference type="GO" id="GO:0005886">
    <property type="term" value="C:plasma membrane"/>
    <property type="evidence" value="ECO:0007669"/>
    <property type="project" value="UniProtKB-SubCell"/>
</dbReference>
<feature type="domain" description="Fungal lipase-type" evidence="15">
    <location>
        <begin position="290"/>
        <end position="422"/>
    </location>
</feature>
<dbReference type="Gene3D" id="3.40.50.1820">
    <property type="entry name" value="alpha/beta hydrolase"/>
    <property type="match status" value="1"/>
</dbReference>
<accession>A0A8J9RY82</accession>
<dbReference type="Pfam" id="PF01764">
    <property type="entry name" value="Lipase_3"/>
    <property type="match status" value="1"/>
</dbReference>
<protein>
    <recommendedName>
        <fullName evidence="14">sn-1-specific diacylglycerol lipase</fullName>
        <ecNumber evidence="14">3.1.1.116</ecNumber>
    </recommendedName>
</protein>
<evidence type="ECO:0000256" key="13">
    <source>
        <dbReference type="ARBA" id="ARBA00024531"/>
    </source>
</evidence>
<evidence type="ECO:0000256" key="1">
    <source>
        <dbReference type="ARBA" id="ARBA00001913"/>
    </source>
</evidence>
<dbReference type="CDD" id="cd00519">
    <property type="entry name" value="Lipase_3"/>
    <property type="match status" value="1"/>
</dbReference>
<dbReference type="GO" id="GO:0046872">
    <property type="term" value="F:metal ion binding"/>
    <property type="evidence" value="ECO:0007669"/>
    <property type="project" value="UniProtKB-KW"/>
</dbReference>
<evidence type="ECO:0000256" key="4">
    <source>
        <dbReference type="ARBA" id="ARBA00022553"/>
    </source>
</evidence>
<comment type="cofactor">
    <cofactor evidence="1">
        <name>Ca(2+)</name>
        <dbReference type="ChEBI" id="CHEBI:29108"/>
    </cofactor>
</comment>
<dbReference type="AlphaFoldDB" id="A0A8J9RY82"/>
<keyword evidence="6" id="KW-0479">Metal-binding</keyword>
<organism evidence="16">
    <name type="scientific">Phaeodactylum tricornutum</name>
    <name type="common">Diatom</name>
    <dbReference type="NCBI Taxonomy" id="2850"/>
    <lineage>
        <taxon>Eukaryota</taxon>
        <taxon>Sar</taxon>
        <taxon>Stramenopiles</taxon>
        <taxon>Ochrophyta</taxon>
        <taxon>Bacillariophyta</taxon>
        <taxon>Bacillariophyceae</taxon>
        <taxon>Bacillariophycidae</taxon>
        <taxon>Naviculales</taxon>
        <taxon>Phaeodactylaceae</taxon>
        <taxon>Phaeodactylum</taxon>
    </lineage>
</organism>
<dbReference type="GO" id="GO:0046340">
    <property type="term" value="P:diacylglycerol catabolic process"/>
    <property type="evidence" value="ECO:0007669"/>
    <property type="project" value="TreeGrafter"/>
</dbReference>
<dbReference type="GO" id="GO:0016298">
    <property type="term" value="F:lipase activity"/>
    <property type="evidence" value="ECO:0007669"/>
    <property type="project" value="TreeGrafter"/>
</dbReference>
<evidence type="ECO:0000256" key="7">
    <source>
        <dbReference type="ARBA" id="ARBA00022801"/>
    </source>
</evidence>
<evidence type="ECO:0000259" key="15">
    <source>
        <dbReference type="Pfam" id="PF01764"/>
    </source>
</evidence>
<evidence type="ECO:0000256" key="2">
    <source>
        <dbReference type="ARBA" id="ARBA00004651"/>
    </source>
</evidence>
<proteinExistence type="predicted"/>
<keyword evidence="8" id="KW-0106">Calcium</keyword>
<gene>
    <name evidence="16" type="ORF">PTTT1_LOCUS462</name>
</gene>
<dbReference type="GO" id="GO:0019369">
    <property type="term" value="P:arachidonate metabolic process"/>
    <property type="evidence" value="ECO:0007669"/>
    <property type="project" value="TreeGrafter"/>
</dbReference>
<keyword evidence="3" id="KW-1003">Cell membrane</keyword>
<evidence type="ECO:0000256" key="10">
    <source>
        <dbReference type="ARBA" id="ARBA00022989"/>
    </source>
</evidence>
<dbReference type="SUPFAM" id="SSF53474">
    <property type="entry name" value="alpha/beta-Hydrolases"/>
    <property type="match status" value="1"/>
</dbReference>
<reference evidence="16" key="1">
    <citation type="submission" date="2022-02" db="EMBL/GenBank/DDBJ databases">
        <authorList>
            <person name="Giguere J D."/>
        </authorList>
    </citation>
    <scope>NUCLEOTIDE SEQUENCE</scope>
    <source>
        <strain evidence="16">CCAP 1055/1</strain>
    </source>
</reference>
<dbReference type="PANTHER" id="PTHR45792">
    <property type="entry name" value="DIACYLGLYCEROL LIPASE HOMOLOG-RELATED"/>
    <property type="match status" value="1"/>
</dbReference>
<dbReference type="EMBL" id="OU594942">
    <property type="protein sequence ID" value="CAG9276350.1"/>
    <property type="molecule type" value="Genomic_DNA"/>
</dbReference>
<sequence>MSLVAQQLETHKRLQAARQELWRLYLPNFLCPYREFVLDPSLQFWTIVVTLALPKRWDFSISRISQTLFIRPTLATLRFFSKDPDGEDLLVTAGKELLHPVAPRPLHFQPPSDIQSALSGVAAFVLSVVADVIGAFMDPVKMKKWFSAMSAFRAYLQASGVGAELEESLIKPLWRGRLLDNLKILNDCQEILDEDRTKLANDLDLEVSSEDLVVGCSMMRFATAAYGVEMVRSAIDREANYEHVNSERKAIAFHCNIPTEDVKYIYIQPGDEMHTMRHFIAVDEKTKSVVLAIRGTLSISGALADMQAMDFDFCGGKAHMGIAEQANLLWQKTGQRLRRIASAYSEEYRIIFTGHSLGGGAACLLHVKVHTENLLPTRQVYCYGFAPPPTYCKGSTPSPGLEMAVKNCVCFVHDNDCVPLLSVASIRRLACLMDAVDNCTENLWFTTRFRIFWEFVKVPGDIVKTVCSVKHDSKAVVGESAMVIPARCIVWMKKTLSGRFEALACSSKAMASMNIFVCQDMIADHMPEQYEDALDSLVARRFQEQL</sequence>
<evidence type="ECO:0000256" key="8">
    <source>
        <dbReference type="ARBA" id="ARBA00022837"/>
    </source>
</evidence>